<comment type="caution">
    <text evidence="1">The sequence shown here is derived from an EMBL/GenBank/DDBJ whole genome shotgun (WGS) entry which is preliminary data.</text>
</comment>
<reference evidence="1 2" key="1">
    <citation type="journal article" date="2018" name="Sci. Rep.">
        <title>Comparative analysis of the Pocillopora damicornis genome highlights role of immune system in coral evolution.</title>
        <authorList>
            <person name="Cunning R."/>
            <person name="Bay R.A."/>
            <person name="Gillette P."/>
            <person name="Baker A.C."/>
            <person name="Traylor-Knowles N."/>
        </authorList>
    </citation>
    <scope>NUCLEOTIDE SEQUENCE [LARGE SCALE GENOMIC DNA]</scope>
    <source>
        <strain evidence="1">RSMAS</strain>
        <tissue evidence="1">Whole animal</tissue>
    </source>
</reference>
<dbReference type="AlphaFoldDB" id="A0A3M6UTU0"/>
<protein>
    <submittedName>
        <fullName evidence="1">Uncharacterized protein</fullName>
    </submittedName>
</protein>
<dbReference type="EMBL" id="RCHS01000744">
    <property type="protein sequence ID" value="RMX57091.1"/>
    <property type="molecule type" value="Genomic_DNA"/>
</dbReference>
<organism evidence="1 2">
    <name type="scientific">Pocillopora damicornis</name>
    <name type="common">Cauliflower coral</name>
    <name type="synonym">Millepora damicornis</name>
    <dbReference type="NCBI Taxonomy" id="46731"/>
    <lineage>
        <taxon>Eukaryota</taxon>
        <taxon>Metazoa</taxon>
        <taxon>Cnidaria</taxon>
        <taxon>Anthozoa</taxon>
        <taxon>Hexacorallia</taxon>
        <taxon>Scleractinia</taxon>
        <taxon>Astrocoeniina</taxon>
        <taxon>Pocilloporidae</taxon>
        <taxon>Pocillopora</taxon>
    </lineage>
</organism>
<accession>A0A3M6UTU0</accession>
<sequence>MEMIENWKNDEQAEQNNIKVPVDFTLQNEGAQGLQEMLHWFTKEKHHSIEDLKNLSLNCFFLTYWIWTGLKAVRRLIVPSLRIVKATRHDSVRELLPLV</sequence>
<evidence type="ECO:0000313" key="1">
    <source>
        <dbReference type="EMBL" id="RMX57091.1"/>
    </source>
</evidence>
<dbReference type="Proteomes" id="UP000275408">
    <property type="component" value="Unassembled WGS sequence"/>
</dbReference>
<proteinExistence type="predicted"/>
<name>A0A3M6UTU0_POCDA</name>
<evidence type="ECO:0000313" key="2">
    <source>
        <dbReference type="Proteomes" id="UP000275408"/>
    </source>
</evidence>
<keyword evidence="2" id="KW-1185">Reference proteome</keyword>
<gene>
    <name evidence="1" type="ORF">pdam_00008215</name>
</gene>